<dbReference type="RefSeq" id="WP_017676577.1">
    <property type="nucleotide sequence ID" value="NZ_FMZQ01000017.1"/>
</dbReference>
<evidence type="ECO:0000313" key="1">
    <source>
        <dbReference type="EMBL" id="SDD48252.1"/>
    </source>
</evidence>
<evidence type="ECO:0000313" key="2">
    <source>
        <dbReference type="Proteomes" id="UP000199467"/>
    </source>
</evidence>
<accession>A0A1G6V3X5</accession>
<dbReference type="Proteomes" id="UP000199467">
    <property type="component" value="Unassembled WGS sequence"/>
</dbReference>
<proteinExistence type="predicted"/>
<dbReference type="EMBL" id="FMZQ01000017">
    <property type="protein sequence ID" value="SDD48252.1"/>
    <property type="molecule type" value="Genomic_DNA"/>
</dbReference>
<sequence length="142" mass="15558">MTTTTATPHAYPNILSPLHATLLCGQVPLFLGALIADIAYYRSYQIQWSNFASWLIAGALVFAGLAMLFALVGLFRRRNPRPLTYFLLLLVTWVLGFINALEHAKDAWAVMPMGLALSVIVTLLAIAATWVGMAQPRIGDAR</sequence>
<reference evidence="2" key="1">
    <citation type="submission" date="2016-10" db="EMBL/GenBank/DDBJ databases">
        <authorList>
            <person name="Varghese N."/>
            <person name="Submissions S."/>
        </authorList>
    </citation>
    <scope>NUCLEOTIDE SEQUENCE [LARGE SCALE GENOMIC DNA]</scope>
    <source>
        <strain evidence="2">DSM 26382</strain>
    </source>
</reference>
<dbReference type="InterPro" id="IPR019251">
    <property type="entry name" value="DUF2231_TM"/>
</dbReference>
<organism evidence="1 2">
    <name type="scientific">Ectopseudomonas chengduensis</name>
    <dbReference type="NCBI Taxonomy" id="489632"/>
    <lineage>
        <taxon>Bacteria</taxon>
        <taxon>Pseudomonadati</taxon>
        <taxon>Pseudomonadota</taxon>
        <taxon>Gammaproteobacteria</taxon>
        <taxon>Pseudomonadales</taxon>
        <taxon>Pseudomonadaceae</taxon>
        <taxon>Ectopseudomonas</taxon>
    </lineage>
</organism>
<dbReference type="Pfam" id="PF09990">
    <property type="entry name" value="DUF2231"/>
    <property type="match status" value="1"/>
</dbReference>
<keyword evidence="2" id="KW-1185">Reference proteome</keyword>
<name>A0A1G6V3X5_9GAMM</name>
<protein>
    <submittedName>
        <fullName evidence="1">Uncharacterized membrane protein</fullName>
    </submittedName>
</protein>
<dbReference type="PIRSF" id="PIRSF029509">
    <property type="entry name" value="UCP029509"/>
    <property type="match status" value="1"/>
</dbReference>
<dbReference type="AlphaFoldDB" id="A0A1G6V3X5"/>
<dbReference type="InterPro" id="IPR016923">
    <property type="entry name" value="UCP029509"/>
</dbReference>
<gene>
    <name evidence="1" type="ORF">SAMN05216576_11767</name>
</gene>